<keyword evidence="2" id="KW-0808">Transferase</keyword>
<dbReference type="Pfam" id="PF13578">
    <property type="entry name" value="Methyltransf_24"/>
    <property type="match status" value="1"/>
</dbReference>
<dbReference type="Proteomes" id="UP000621799">
    <property type="component" value="Unassembled WGS sequence"/>
</dbReference>
<evidence type="ECO:0000313" key="4">
    <source>
        <dbReference type="Proteomes" id="UP000621799"/>
    </source>
</evidence>
<dbReference type="SUPFAM" id="SSF53335">
    <property type="entry name" value="S-adenosyl-L-methionine-dependent methyltransferases"/>
    <property type="match status" value="1"/>
</dbReference>
<evidence type="ECO:0000313" key="3">
    <source>
        <dbReference type="EMBL" id="MBE9039449.1"/>
    </source>
</evidence>
<dbReference type="CDD" id="cd02440">
    <property type="entry name" value="AdoMet_MTases"/>
    <property type="match status" value="1"/>
</dbReference>
<name>A0A928VU39_9CYAN</name>
<accession>A0A928VU39</accession>
<protein>
    <submittedName>
        <fullName evidence="3">Class I SAM-dependent methyltransferase</fullName>
    </submittedName>
</protein>
<dbReference type="PANTHER" id="PTHR40048">
    <property type="entry name" value="RHAMNOSYL O-METHYLTRANSFERASE"/>
    <property type="match status" value="1"/>
</dbReference>
<sequence>MQQSPPFLDSRGYGKKMGALFEGLVRGTAESSSTPRNNAEQIATSPVSSYQSIKPAVDAIEGFLVPGQEKYLFDKVKSMPEDATIVEIGSFRGRSTVAMAYACVGTKRKIYCIDPWNFKGSKSFPENMFEIWTENIKRNGLDSYVTPLKGYSRDILSRWPELAGNQQIDFIFIDGGHEYEDVLPDFQLAFPLVKPGGWIALHDVRAGFPGVDRVWVENASVALTHHEFCSTIACGRKPAIAPTQASPKVSPPDLNRLLGCVNLYEIDPSNTSIVSELSQLRRQLAEYFLSLPTAELETVYKGELGNVYRAFLKSGFQTQPVPESDRPFVQQLTQQGAGFTHPGALNAFLGVMLYYAPGTMKVQDPQTRLPGWLIEDYEGVFESV</sequence>
<dbReference type="GO" id="GO:0008168">
    <property type="term" value="F:methyltransferase activity"/>
    <property type="evidence" value="ECO:0007669"/>
    <property type="project" value="UniProtKB-KW"/>
</dbReference>
<dbReference type="AlphaFoldDB" id="A0A928VU39"/>
<comment type="caution">
    <text evidence="3">The sequence shown here is derived from an EMBL/GenBank/DDBJ whole genome shotgun (WGS) entry which is preliminary data.</text>
</comment>
<reference evidence="3" key="1">
    <citation type="submission" date="2020-10" db="EMBL/GenBank/DDBJ databases">
        <authorList>
            <person name="Castelo-Branco R."/>
            <person name="Eusebio N."/>
            <person name="Adriana R."/>
            <person name="Vieira A."/>
            <person name="Brugerolle De Fraissinette N."/>
            <person name="Rezende De Castro R."/>
            <person name="Schneider M.P."/>
            <person name="Vasconcelos V."/>
            <person name="Leao P.N."/>
        </authorList>
    </citation>
    <scope>NUCLEOTIDE SEQUENCE</scope>
    <source>
        <strain evidence="3">LEGE 11467</strain>
    </source>
</reference>
<keyword evidence="4" id="KW-1185">Reference proteome</keyword>
<organism evidence="3 4">
    <name type="scientific">Zarconia navalis LEGE 11467</name>
    <dbReference type="NCBI Taxonomy" id="1828826"/>
    <lineage>
        <taxon>Bacteria</taxon>
        <taxon>Bacillati</taxon>
        <taxon>Cyanobacteriota</taxon>
        <taxon>Cyanophyceae</taxon>
        <taxon>Oscillatoriophycideae</taxon>
        <taxon>Oscillatoriales</taxon>
        <taxon>Oscillatoriales incertae sedis</taxon>
        <taxon>Zarconia</taxon>
        <taxon>Zarconia navalis</taxon>
    </lineage>
</organism>
<dbReference type="Gene3D" id="3.40.50.150">
    <property type="entry name" value="Vaccinia Virus protein VP39"/>
    <property type="match status" value="1"/>
</dbReference>
<dbReference type="GO" id="GO:0005886">
    <property type="term" value="C:plasma membrane"/>
    <property type="evidence" value="ECO:0007669"/>
    <property type="project" value="TreeGrafter"/>
</dbReference>
<evidence type="ECO:0000256" key="1">
    <source>
        <dbReference type="ARBA" id="ARBA00022603"/>
    </source>
</evidence>
<dbReference type="PANTHER" id="PTHR40048:SF1">
    <property type="entry name" value="RHAMNOSYL O-METHYLTRANSFERASE"/>
    <property type="match status" value="1"/>
</dbReference>
<dbReference type="GO" id="GO:0032259">
    <property type="term" value="P:methylation"/>
    <property type="evidence" value="ECO:0007669"/>
    <property type="project" value="UniProtKB-KW"/>
</dbReference>
<proteinExistence type="predicted"/>
<evidence type="ECO:0000256" key="2">
    <source>
        <dbReference type="ARBA" id="ARBA00022679"/>
    </source>
</evidence>
<dbReference type="GO" id="GO:0071770">
    <property type="term" value="P:DIM/DIP cell wall layer assembly"/>
    <property type="evidence" value="ECO:0007669"/>
    <property type="project" value="TreeGrafter"/>
</dbReference>
<keyword evidence="1 3" id="KW-0489">Methyltransferase</keyword>
<gene>
    <name evidence="3" type="ORF">IQ235_01400</name>
</gene>
<dbReference type="EMBL" id="JADEXN010000010">
    <property type="protein sequence ID" value="MBE9039449.1"/>
    <property type="molecule type" value="Genomic_DNA"/>
</dbReference>
<dbReference type="InterPro" id="IPR029063">
    <property type="entry name" value="SAM-dependent_MTases_sf"/>
</dbReference>